<keyword evidence="7" id="KW-0969">Cilium</keyword>
<dbReference type="InterPro" id="IPR023787">
    <property type="entry name" value="T3SS_YcgR"/>
</dbReference>
<evidence type="ECO:0000256" key="2">
    <source>
        <dbReference type="ARBA" id="ARBA00022741"/>
    </source>
</evidence>
<evidence type="ECO:0000256" key="4">
    <source>
        <dbReference type="HAMAP-Rule" id="MF_01457"/>
    </source>
</evidence>
<gene>
    <name evidence="4" type="primary">ycgR</name>
    <name evidence="7" type="ORF">C8E02_3247</name>
</gene>
<sequence length="254" mass="28025">MTDDLTPGAASGSTPPSIDLSKYTLTSAAEVVHHLRGIVQQGQMVTVFSNKGKSFILTRILALDNVARTMVLDWGANEHANKLFLESERNIYVCSPAGVKTQFTTGQPRRISFQGGDAFEVALPEQVIKLQRREFFRIPTPIANPVLCQFLDHPAGELALPLADISLGGAALVLSTAQAAKFHIGDHYQVSIELKPFGVLQVQLEIRHLIPVQHKNGQESIRAGCCFANMNTPRETMVQRYVANLERERRALVR</sequence>
<comment type="subunit">
    <text evidence="4">Monomer. Interacts with the flagellar basal bodies.</text>
</comment>
<dbReference type="EMBL" id="RBID01000019">
    <property type="protein sequence ID" value="RKQ53312.1"/>
    <property type="molecule type" value="Genomic_DNA"/>
</dbReference>
<comment type="similarity">
    <text evidence="4">Belongs to the YcgR family.</text>
</comment>
<keyword evidence="3 4" id="KW-0975">Bacterial flagellum</keyword>
<dbReference type="InterPro" id="IPR012349">
    <property type="entry name" value="Split_barrel_FMN-bd"/>
</dbReference>
<dbReference type="Proteomes" id="UP000279384">
    <property type="component" value="Unassembled WGS sequence"/>
</dbReference>
<comment type="subcellular location">
    <subcellularLocation>
        <location evidence="4">Bacterial flagellum basal body</location>
    </subcellularLocation>
</comment>
<evidence type="ECO:0000313" key="7">
    <source>
        <dbReference type="EMBL" id="RKQ53312.1"/>
    </source>
</evidence>
<dbReference type="GO" id="GO:0035438">
    <property type="term" value="F:cyclic-di-GMP binding"/>
    <property type="evidence" value="ECO:0007669"/>
    <property type="project" value="UniProtKB-UniRule"/>
</dbReference>
<dbReference type="Gene3D" id="2.30.110.10">
    <property type="entry name" value="Electron Transport, Fmn-binding Protein, Chain A"/>
    <property type="match status" value="1"/>
</dbReference>
<dbReference type="Gene3D" id="2.40.10.220">
    <property type="entry name" value="predicted glycosyltransferase like domains"/>
    <property type="match status" value="1"/>
</dbReference>
<keyword evidence="1 4" id="KW-0973">c-di-GMP</keyword>
<organism evidence="7 8">
    <name type="scientific">Vogesella indigofera</name>
    <name type="common">Pseudomonas indigofera</name>
    <dbReference type="NCBI Taxonomy" id="45465"/>
    <lineage>
        <taxon>Bacteria</taxon>
        <taxon>Pseudomonadati</taxon>
        <taxon>Pseudomonadota</taxon>
        <taxon>Betaproteobacteria</taxon>
        <taxon>Neisseriales</taxon>
        <taxon>Chromobacteriaceae</taxon>
        <taxon>Vogesella</taxon>
    </lineage>
</organism>
<keyword evidence="7" id="KW-0282">Flagellum</keyword>
<feature type="domain" description="Type III secretion system flagellar brake protein YcgR PilZN" evidence="6">
    <location>
        <begin position="23"/>
        <end position="128"/>
    </location>
</feature>
<protein>
    <recommendedName>
        <fullName evidence="4">Flagellar brake protein YcgR</fullName>
    </recommendedName>
    <alternativeName>
        <fullName evidence="4">Cyclic di-GMP binding protein YcgR</fullName>
    </alternativeName>
</protein>
<keyword evidence="7" id="KW-0966">Cell projection</keyword>
<dbReference type="HAMAP" id="MF_01457">
    <property type="entry name" value="YcgR"/>
    <property type="match status" value="1"/>
</dbReference>
<dbReference type="Pfam" id="PF07317">
    <property type="entry name" value="PilZN"/>
    <property type="match status" value="1"/>
</dbReference>
<evidence type="ECO:0000259" key="6">
    <source>
        <dbReference type="Pfam" id="PF07317"/>
    </source>
</evidence>
<keyword evidence="2 4" id="KW-0547">Nucleotide-binding</keyword>
<evidence type="ECO:0000313" key="8">
    <source>
        <dbReference type="Proteomes" id="UP000279384"/>
    </source>
</evidence>
<evidence type="ECO:0000256" key="1">
    <source>
        <dbReference type="ARBA" id="ARBA00022636"/>
    </source>
</evidence>
<dbReference type="AlphaFoldDB" id="A0A495AX58"/>
<dbReference type="InterPro" id="IPR009926">
    <property type="entry name" value="T3SS_YcgR_PilZN"/>
</dbReference>
<reference evidence="7 8" key="1">
    <citation type="submission" date="2018-10" db="EMBL/GenBank/DDBJ databases">
        <title>Genomic Encyclopedia of Type Strains, Phase IV (KMG-IV): sequencing the most valuable type-strain genomes for metagenomic binning, comparative biology and taxonomic classification.</title>
        <authorList>
            <person name="Goeker M."/>
        </authorList>
    </citation>
    <scope>NUCLEOTIDE SEQUENCE [LARGE SCALE GENOMIC DNA]</scope>
    <source>
        <strain evidence="7 8">DSM 3303</strain>
    </source>
</reference>
<name>A0A495AX58_VOGIN</name>
<proteinExistence type="inferred from homology"/>
<evidence type="ECO:0000259" key="5">
    <source>
        <dbReference type="Pfam" id="PF07238"/>
    </source>
</evidence>
<dbReference type="Pfam" id="PF07238">
    <property type="entry name" value="PilZ"/>
    <property type="match status" value="1"/>
</dbReference>
<comment type="caution">
    <text evidence="7">The sequence shown here is derived from an EMBL/GenBank/DDBJ whole genome shotgun (WGS) entry which is preliminary data.</text>
</comment>
<dbReference type="GO" id="GO:0071945">
    <property type="term" value="P:regulation of bacterial-type flagellum-dependent cell motility by regulation of motor speed"/>
    <property type="evidence" value="ECO:0007669"/>
    <property type="project" value="UniProtKB-UniRule"/>
</dbReference>
<accession>A0A495AX58</accession>
<dbReference type="GO" id="GO:0071973">
    <property type="term" value="P:bacterial-type flagellum-dependent cell motility"/>
    <property type="evidence" value="ECO:0007669"/>
    <property type="project" value="UniProtKB-UniRule"/>
</dbReference>
<dbReference type="RefSeq" id="WP_120812427.1">
    <property type="nucleotide sequence ID" value="NZ_RBID01000019.1"/>
</dbReference>
<evidence type="ECO:0000256" key="3">
    <source>
        <dbReference type="ARBA" id="ARBA00023143"/>
    </source>
</evidence>
<feature type="domain" description="PilZ" evidence="5">
    <location>
        <begin position="131"/>
        <end position="243"/>
    </location>
</feature>
<comment type="function">
    <text evidence="4">Acts as a flagellar brake, regulating swimming and swarming in a bis-(3'-5') cyclic diguanylic acid (c-di-GMP)-dependent manner. Binds 1 c-di-GMP dimer per subunit. Increasing levels of c-di-GMP lead to decreased motility.</text>
</comment>
<dbReference type="InterPro" id="IPR009875">
    <property type="entry name" value="PilZ_domain"/>
</dbReference>
<dbReference type="GO" id="GO:0009425">
    <property type="term" value="C:bacterial-type flagellum basal body"/>
    <property type="evidence" value="ECO:0007669"/>
    <property type="project" value="UniProtKB-SubCell"/>
</dbReference>